<dbReference type="InterPro" id="IPR001138">
    <property type="entry name" value="Zn2Cys6_DnaBD"/>
</dbReference>
<dbReference type="InterPro" id="IPR036864">
    <property type="entry name" value="Zn2-C6_fun-type_DNA-bd_sf"/>
</dbReference>
<evidence type="ECO:0000256" key="2">
    <source>
        <dbReference type="SAM" id="MobiDB-lite"/>
    </source>
</evidence>
<feature type="region of interest" description="Disordered" evidence="2">
    <location>
        <begin position="59"/>
        <end position="110"/>
    </location>
</feature>
<feature type="domain" description="Zn(2)-C6 fungal-type" evidence="3">
    <location>
        <begin position="17"/>
        <end position="50"/>
    </location>
</feature>
<keyword evidence="1" id="KW-0539">Nucleus</keyword>
<gene>
    <name evidence="4" type="ORF">PG993_007039</name>
</gene>
<name>A0ABR1SYM0_9PEZI</name>
<keyword evidence="5" id="KW-1185">Reference proteome</keyword>
<feature type="region of interest" description="Disordered" evidence="2">
    <location>
        <begin position="303"/>
        <end position="353"/>
    </location>
</feature>
<dbReference type="Proteomes" id="UP001444661">
    <property type="component" value="Unassembled WGS sequence"/>
</dbReference>
<accession>A0ABR1SYM0</accession>
<dbReference type="PROSITE" id="PS50048">
    <property type="entry name" value="ZN2_CY6_FUNGAL_2"/>
    <property type="match status" value="1"/>
</dbReference>
<evidence type="ECO:0000256" key="1">
    <source>
        <dbReference type="ARBA" id="ARBA00023242"/>
    </source>
</evidence>
<dbReference type="SUPFAM" id="SSF57701">
    <property type="entry name" value="Zn2/Cys6 DNA-binding domain"/>
    <property type="match status" value="1"/>
</dbReference>
<evidence type="ECO:0000313" key="5">
    <source>
        <dbReference type="Proteomes" id="UP001444661"/>
    </source>
</evidence>
<dbReference type="Gene3D" id="4.10.240.10">
    <property type="entry name" value="Zn(2)-C6 fungal-type DNA-binding domain"/>
    <property type="match status" value="1"/>
</dbReference>
<dbReference type="EMBL" id="JAQQWK010000006">
    <property type="protein sequence ID" value="KAK8038628.1"/>
    <property type="molecule type" value="Genomic_DNA"/>
</dbReference>
<evidence type="ECO:0000259" key="3">
    <source>
        <dbReference type="PROSITE" id="PS50048"/>
    </source>
</evidence>
<comment type="caution">
    <text evidence="4">The sequence shown here is derived from an EMBL/GenBank/DDBJ whole genome shotgun (WGS) entry which is preliminary data.</text>
</comment>
<dbReference type="PROSITE" id="PS00463">
    <property type="entry name" value="ZN2_CY6_FUNGAL_1"/>
    <property type="match status" value="1"/>
</dbReference>
<sequence>MTSGEQSLSGISSRRFACDRCRASKAKCLRQNLDQARCDRCSRIDSQCVTTPVFRIRSWQPPDAAGDTLNGSGEDGRKANKRPRRSESQDQFPTPTASDFPPDSHDDTVRRGRNFANASTLHQAHDRNSGSSGLNLSNASLFGEELDAAMGTMFDSHIENAFDLNLPEEIFGTITPAMTGDETTGTYPSIHHPPTNGIQDQLPTEFSQEYSAQASRDITGEDGREVHIETTPTPLQQLSKLDYDLITLSHRLNQSHPSLVMRTLAEEEISSSPSAVDDILKGTTKFADVLKLLAESCLPPSTVLPSSADSHRSSSRSTTRTSRSGSYTSDCDSSSCDRDSPNQSSPSGQPAHQELDTPSLLLVITAYIRLLKIHSNVFAGIYQYIKELSERENPHLRPVAGLRMSGFPMGKIAPRRKTNNTG</sequence>
<feature type="compositionally biased region" description="Low complexity" evidence="2">
    <location>
        <begin position="315"/>
        <end position="334"/>
    </location>
</feature>
<evidence type="ECO:0000313" key="4">
    <source>
        <dbReference type="EMBL" id="KAK8038628.1"/>
    </source>
</evidence>
<proteinExistence type="predicted"/>
<protein>
    <recommendedName>
        <fullName evidence="3">Zn(2)-C6 fungal-type domain-containing protein</fullName>
    </recommendedName>
</protein>
<organism evidence="4 5">
    <name type="scientific">Apiospora rasikravindrae</name>
    <dbReference type="NCBI Taxonomy" id="990691"/>
    <lineage>
        <taxon>Eukaryota</taxon>
        <taxon>Fungi</taxon>
        <taxon>Dikarya</taxon>
        <taxon>Ascomycota</taxon>
        <taxon>Pezizomycotina</taxon>
        <taxon>Sordariomycetes</taxon>
        <taxon>Xylariomycetidae</taxon>
        <taxon>Amphisphaeriales</taxon>
        <taxon>Apiosporaceae</taxon>
        <taxon>Apiospora</taxon>
    </lineage>
</organism>
<reference evidence="4 5" key="1">
    <citation type="submission" date="2023-01" db="EMBL/GenBank/DDBJ databases">
        <title>Analysis of 21 Apiospora genomes using comparative genomics revels a genus with tremendous synthesis potential of carbohydrate active enzymes and secondary metabolites.</title>
        <authorList>
            <person name="Sorensen T."/>
        </authorList>
    </citation>
    <scope>NUCLEOTIDE SEQUENCE [LARGE SCALE GENOMIC DNA]</scope>
    <source>
        <strain evidence="4 5">CBS 33761</strain>
    </source>
</reference>
<dbReference type="CDD" id="cd00067">
    <property type="entry name" value="GAL4"/>
    <property type="match status" value="1"/>
</dbReference>
<feature type="compositionally biased region" description="Polar residues" evidence="2">
    <location>
        <begin position="341"/>
        <end position="350"/>
    </location>
</feature>